<dbReference type="GO" id="GO:0005829">
    <property type="term" value="C:cytosol"/>
    <property type="evidence" value="ECO:0007669"/>
    <property type="project" value="TreeGrafter"/>
</dbReference>
<feature type="domain" description="J" evidence="3">
    <location>
        <begin position="4"/>
        <end position="70"/>
    </location>
</feature>
<comment type="caution">
    <text evidence="4">The sequence shown here is derived from an EMBL/GenBank/DDBJ whole genome shotgun (WGS) entry which is preliminary data.</text>
</comment>
<dbReference type="GO" id="GO:0051087">
    <property type="term" value="F:protein-folding chaperone binding"/>
    <property type="evidence" value="ECO:0007669"/>
    <property type="project" value="TreeGrafter"/>
</dbReference>
<dbReference type="InterPro" id="IPR001623">
    <property type="entry name" value="DnaJ_domain"/>
</dbReference>
<dbReference type="PROSITE" id="PS00636">
    <property type="entry name" value="DNAJ_1"/>
    <property type="match status" value="1"/>
</dbReference>
<accession>A0AAD5UJE9</accession>
<feature type="region of interest" description="Disordered" evidence="2">
    <location>
        <begin position="74"/>
        <end position="93"/>
    </location>
</feature>
<name>A0AAD5UJE9_9FUNG</name>
<gene>
    <name evidence="4" type="ORF">HK103_001953</name>
</gene>
<dbReference type="Proteomes" id="UP001210925">
    <property type="component" value="Unassembled WGS sequence"/>
</dbReference>
<protein>
    <recommendedName>
        <fullName evidence="3">J domain-containing protein</fullName>
    </recommendedName>
</protein>
<dbReference type="PANTHER" id="PTHR24078:SF553">
    <property type="entry name" value="DNAJ HOMOLOG SUBFAMILY B MEMBER 5"/>
    <property type="match status" value="1"/>
</dbReference>
<dbReference type="Gene3D" id="2.60.260.20">
    <property type="entry name" value="Urease metallochaperone UreE, N-terminal domain"/>
    <property type="match status" value="2"/>
</dbReference>
<dbReference type="InterPro" id="IPR002939">
    <property type="entry name" value="DnaJ_C"/>
</dbReference>
<feature type="compositionally biased region" description="Gly residues" evidence="2">
    <location>
        <begin position="75"/>
        <end position="93"/>
    </location>
</feature>
<dbReference type="FunFam" id="2.60.260.20:FF:000013">
    <property type="entry name" value="DnaJ subfamily B member 11"/>
    <property type="match status" value="1"/>
</dbReference>
<dbReference type="InterPro" id="IPR018253">
    <property type="entry name" value="DnaJ_domain_CS"/>
</dbReference>
<dbReference type="Pfam" id="PF01556">
    <property type="entry name" value="DnaJ_C"/>
    <property type="match status" value="1"/>
</dbReference>
<evidence type="ECO:0000256" key="2">
    <source>
        <dbReference type="SAM" id="MobiDB-lite"/>
    </source>
</evidence>
<dbReference type="PANTHER" id="PTHR24078">
    <property type="entry name" value="DNAJ HOMOLOG SUBFAMILY C MEMBER"/>
    <property type="match status" value="1"/>
</dbReference>
<dbReference type="FunFam" id="1.10.287.110:FF:000072">
    <property type="entry name" value="DnaJ family protein"/>
    <property type="match status" value="1"/>
</dbReference>
<dbReference type="Gene3D" id="1.10.287.110">
    <property type="entry name" value="DnaJ domain"/>
    <property type="match status" value="1"/>
</dbReference>
<dbReference type="SUPFAM" id="SSF46565">
    <property type="entry name" value="Chaperone J-domain"/>
    <property type="match status" value="1"/>
</dbReference>
<dbReference type="FunFam" id="2.60.260.20:FF:000002">
    <property type="entry name" value="Dnaj homolog subfamily b member"/>
    <property type="match status" value="1"/>
</dbReference>
<dbReference type="CDD" id="cd10747">
    <property type="entry name" value="DnaJ_C"/>
    <property type="match status" value="1"/>
</dbReference>
<dbReference type="Pfam" id="PF00226">
    <property type="entry name" value="DnaJ"/>
    <property type="match status" value="1"/>
</dbReference>
<proteinExistence type="predicted"/>
<dbReference type="SMART" id="SM00271">
    <property type="entry name" value="DnaJ"/>
    <property type="match status" value="1"/>
</dbReference>
<evidence type="ECO:0000313" key="4">
    <source>
        <dbReference type="EMBL" id="KAJ3259692.1"/>
    </source>
</evidence>
<dbReference type="PRINTS" id="PR00625">
    <property type="entry name" value="JDOMAIN"/>
</dbReference>
<dbReference type="PROSITE" id="PS50076">
    <property type="entry name" value="DNAJ_2"/>
    <property type="match status" value="1"/>
</dbReference>
<reference evidence="4" key="1">
    <citation type="submission" date="2020-05" db="EMBL/GenBank/DDBJ databases">
        <title>Phylogenomic resolution of chytrid fungi.</title>
        <authorList>
            <person name="Stajich J.E."/>
            <person name="Amses K."/>
            <person name="Simmons R."/>
            <person name="Seto K."/>
            <person name="Myers J."/>
            <person name="Bonds A."/>
            <person name="Quandt C.A."/>
            <person name="Barry K."/>
            <person name="Liu P."/>
            <person name="Grigoriev I."/>
            <person name="Longcore J.E."/>
            <person name="James T.Y."/>
        </authorList>
    </citation>
    <scope>NUCLEOTIDE SEQUENCE</scope>
    <source>
        <strain evidence="4">PLAUS21</strain>
    </source>
</reference>
<dbReference type="EMBL" id="JADGKB010000016">
    <property type="protein sequence ID" value="KAJ3259692.1"/>
    <property type="molecule type" value="Genomic_DNA"/>
</dbReference>
<dbReference type="GO" id="GO:0051082">
    <property type="term" value="F:unfolded protein binding"/>
    <property type="evidence" value="ECO:0007669"/>
    <property type="project" value="InterPro"/>
</dbReference>
<dbReference type="AlphaFoldDB" id="A0AAD5UJE9"/>
<evidence type="ECO:0000259" key="3">
    <source>
        <dbReference type="PROSITE" id="PS50076"/>
    </source>
</evidence>
<dbReference type="InterPro" id="IPR051339">
    <property type="entry name" value="DnaJ_subfamily_B"/>
</dbReference>
<dbReference type="GO" id="GO:0006457">
    <property type="term" value="P:protein folding"/>
    <property type="evidence" value="ECO:0007669"/>
    <property type="project" value="InterPro"/>
</dbReference>
<sequence>MGKDYYKILDVPKTVDEDALKKAYRKLALKWHPDRNPDNKEMADKKFKEISEAYEVLSDKNKRAVYDQFGEEGLKGAGGPGGPGGGFPAGGFPGGTFSFSSSGGGFRPSNPEDIFKTFFSAFGGAGGDDDDMGGFGGIPGGFASFGGMPGMGGGMPGMGGMPRGFSNTSGMSGSRKRYDEGPHIRRQENPVVQRPFPVSLNDLYTGGEKRLKVTRKVIENGQFSQAEKILTINLKPGWKAGTKIKFAGEGDETPEGPTDLEFVIEEKEHPTFKRQDNDLLTTVNITLLQAYNGFTKQITQLDGRTITVSGGQNSMCQPGSEIVVKGEGMPISKMPGSKGDLRVVVNVILPNLTNQQKQSLASIL</sequence>
<keyword evidence="5" id="KW-1185">Reference proteome</keyword>
<organism evidence="4 5">
    <name type="scientific">Boothiomyces macroporosus</name>
    <dbReference type="NCBI Taxonomy" id="261099"/>
    <lineage>
        <taxon>Eukaryota</taxon>
        <taxon>Fungi</taxon>
        <taxon>Fungi incertae sedis</taxon>
        <taxon>Chytridiomycota</taxon>
        <taxon>Chytridiomycota incertae sedis</taxon>
        <taxon>Chytridiomycetes</taxon>
        <taxon>Rhizophydiales</taxon>
        <taxon>Terramycetaceae</taxon>
        <taxon>Boothiomyces</taxon>
    </lineage>
</organism>
<keyword evidence="1" id="KW-0143">Chaperone</keyword>
<dbReference type="InterPro" id="IPR008971">
    <property type="entry name" value="HSP40/DnaJ_pept-bd"/>
</dbReference>
<dbReference type="CDD" id="cd06257">
    <property type="entry name" value="DnaJ"/>
    <property type="match status" value="1"/>
</dbReference>
<dbReference type="GO" id="GO:0006413">
    <property type="term" value="P:translational initiation"/>
    <property type="evidence" value="ECO:0007669"/>
    <property type="project" value="TreeGrafter"/>
</dbReference>
<dbReference type="SUPFAM" id="SSF49493">
    <property type="entry name" value="HSP40/DnaJ peptide-binding domain"/>
    <property type="match status" value="2"/>
</dbReference>
<dbReference type="InterPro" id="IPR036869">
    <property type="entry name" value="J_dom_sf"/>
</dbReference>
<evidence type="ECO:0000313" key="5">
    <source>
        <dbReference type="Proteomes" id="UP001210925"/>
    </source>
</evidence>
<evidence type="ECO:0000256" key="1">
    <source>
        <dbReference type="ARBA" id="ARBA00023186"/>
    </source>
</evidence>